<keyword evidence="2" id="KW-1185">Reference proteome</keyword>
<dbReference type="EMBL" id="ACYE01000205">
    <property type="protein sequence ID" value="EFE41218.1"/>
    <property type="molecule type" value="Genomic_DNA"/>
</dbReference>
<dbReference type="KEGG" id="tve:TRV_04011"/>
<proteinExistence type="predicted"/>
<dbReference type="GeneID" id="9578716"/>
<organism evidence="1 2">
    <name type="scientific">Trichophyton verrucosum (strain HKI 0517)</name>
    <dbReference type="NCBI Taxonomy" id="663202"/>
    <lineage>
        <taxon>Eukaryota</taxon>
        <taxon>Fungi</taxon>
        <taxon>Dikarya</taxon>
        <taxon>Ascomycota</taxon>
        <taxon>Pezizomycotina</taxon>
        <taxon>Eurotiomycetes</taxon>
        <taxon>Eurotiomycetidae</taxon>
        <taxon>Onygenales</taxon>
        <taxon>Arthrodermataceae</taxon>
        <taxon>Trichophyton</taxon>
    </lineage>
</organism>
<dbReference type="RefSeq" id="XP_003021836.1">
    <property type="nucleotide sequence ID" value="XM_003021790.1"/>
</dbReference>
<dbReference type="GO" id="GO:0003735">
    <property type="term" value="F:structural constituent of ribosome"/>
    <property type="evidence" value="ECO:0007669"/>
    <property type="project" value="TreeGrafter"/>
</dbReference>
<reference evidence="2" key="1">
    <citation type="journal article" date="2011" name="Genome Biol.">
        <title>Comparative and functional genomics provide insights into the pathogenicity of dermatophytic fungi.</title>
        <authorList>
            <person name="Burmester A."/>
            <person name="Shelest E."/>
            <person name="Gloeckner G."/>
            <person name="Heddergott C."/>
            <person name="Schindler S."/>
            <person name="Staib P."/>
            <person name="Heidel A."/>
            <person name="Felder M."/>
            <person name="Petzold A."/>
            <person name="Szafranski K."/>
            <person name="Feuermann M."/>
            <person name="Pedruzzi I."/>
            <person name="Priebe S."/>
            <person name="Groth M."/>
            <person name="Winkler R."/>
            <person name="Li W."/>
            <person name="Kniemeyer O."/>
            <person name="Schroeckh V."/>
            <person name="Hertweck C."/>
            <person name="Hube B."/>
            <person name="White T.C."/>
            <person name="Platzer M."/>
            <person name="Guthke R."/>
            <person name="Heitman J."/>
            <person name="Woestemeyer J."/>
            <person name="Zipfel P.F."/>
            <person name="Monod M."/>
            <person name="Brakhage A.A."/>
        </authorList>
    </citation>
    <scope>NUCLEOTIDE SEQUENCE [LARGE SCALE GENOMIC DNA]</scope>
    <source>
        <strain evidence="2">HKI 0517</strain>
    </source>
</reference>
<dbReference type="AlphaFoldDB" id="D4DA67"/>
<accession>D4DA67</accession>
<dbReference type="Proteomes" id="UP000008383">
    <property type="component" value="Unassembled WGS sequence"/>
</dbReference>
<dbReference type="PANTHER" id="PTHR28158:SF1">
    <property type="entry name" value="SMALL RIBOSOMAL SUBUNIT PROTEIN MS45"/>
    <property type="match status" value="1"/>
</dbReference>
<dbReference type="HOGENOM" id="CLU_103887_0_0_1"/>
<dbReference type="Pfam" id="PF12298">
    <property type="entry name" value="Bot1p"/>
    <property type="match status" value="1"/>
</dbReference>
<dbReference type="GO" id="GO:0005763">
    <property type="term" value="C:mitochondrial small ribosomal subunit"/>
    <property type="evidence" value="ECO:0007669"/>
    <property type="project" value="TreeGrafter"/>
</dbReference>
<dbReference type="PANTHER" id="PTHR28158">
    <property type="entry name" value="37S RIBOSOMAL PROTEIN S35, MITOCHONDRIAL"/>
    <property type="match status" value="1"/>
</dbReference>
<gene>
    <name evidence="1" type="ORF">TRV_04011</name>
</gene>
<dbReference type="InterPro" id="IPR021036">
    <property type="entry name" value="Ribosomal_mS45"/>
</dbReference>
<comment type="caution">
    <text evidence="1">The sequence shown here is derived from an EMBL/GenBank/DDBJ whole genome shotgun (WGS) entry which is preliminary data.</text>
</comment>
<dbReference type="GO" id="GO:0032543">
    <property type="term" value="P:mitochondrial translation"/>
    <property type="evidence" value="ECO:0007669"/>
    <property type="project" value="TreeGrafter"/>
</dbReference>
<sequence length="233" mass="26164">MPPRLRAAQRLAKSHHHLLQSSQNTSIYSLTQSTCTSSCRAFSSTPNLQISKRRQAMFGWLNGPGRVFKDPIPSSTNYLTAYEKDGKPKAPQTRVGPDGQMVEVEPSPRPFPHNPVFISESVLSEELRNEIYEQVVNKGKSVKTVSVMFGVDMRRIGAVVRLVELEKRMKAEVSLNSPNLYTLSLHPYLYPYAGTIWSSMMNKSISLDDSKRMIKFCIYSEKTAILYGMAGAI</sequence>
<evidence type="ECO:0000313" key="2">
    <source>
        <dbReference type="Proteomes" id="UP000008383"/>
    </source>
</evidence>
<protein>
    <submittedName>
        <fullName evidence="1">Uncharacterized protein</fullName>
    </submittedName>
</protein>
<name>D4DA67_TRIVH</name>
<evidence type="ECO:0000313" key="1">
    <source>
        <dbReference type="EMBL" id="EFE41218.1"/>
    </source>
</evidence>